<keyword evidence="3 5" id="KW-0808">Transferase</keyword>
<protein>
    <recommendedName>
        <fullName evidence="5">Purine nucleoside phosphorylase DeoD-type</fullName>
        <shortName evidence="5">PNP</shortName>
        <ecNumber evidence="5">2.4.2.1</ecNumber>
    </recommendedName>
</protein>
<dbReference type="InterPro" id="IPR018016">
    <property type="entry name" value="Nucleoside_phosphorylase_CS"/>
</dbReference>
<feature type="binding site" evidence="5">
    <location>
        <position position="10"/>
    </location>
    <ligand>
        <name>a purine D-ribonucleoside</name>
        <dbReference type="ChEBI" id="CHEBI:142355"/>
        <note>ligand shared between dimeric partners</note>
    </ligand>
</feature>
<evidence type="ECO:0000313" key="7">
    <source>
        <dbReference type="EMBL" id="VYU73015.1"/>
    </source>
</evidence>
<name>A0A6N3H8F5_CLOSY</name>
<dbReference type="GO" id="GO:0004731">
    <property type="term" value="F:purine-nucleoside phosphorylase activity"/>
    <property type="evidence" value="ECO:0007669"/>
    <property type="project" value="UniProtKB-UniRule"/>
</dbReference>
<gene>
    <name evidence="5 7" type="primary">deoD</name>
    <name evidence="7" type="ORF">CSLFYP84_03605</name>
</gene>
<feature type="binding site" evidence="5">
    <location>
        <position position="49"/>
    </location>
    <ligand>
        <name>phosphate</name>
        <dbReference type="ChEBI" id="CHEBI:43474"/>
        <note>ligand shared between dimeric partners</note>
    </ligand>
</feature>
<evidence type="ECO:0000259" key="6">
    <source>
        <dbReference type="Pfam" id="PF01048"/>
    </source>
</evidence>
<dbReference type="CDD" id="cd09006">
    <property type="entry name" value="PNP_EcPNPI-like"/>
    <property type="match status" value="1"/>
</dbReference>
<feature type="binding site" description="in other chain" evidence="5">
    <location>
        <position position="26"/>
    </location>
    <ligand>
        <name>phosphate</name>
        <dbReference type="ChEBI" id="CHEBI:43474"/>
        <note>ligand shared between dimeric partners</note>
    </ligand>
</feature>
<dbReference type="InterPro" id="IPR035994">
    <property type="entry name" value="Nucleoside_phosphorylase_sf"/>
</dbReference>
<dbReference type="GO" id="GO:0005829">
    <property type="term" value="C:cytosol"/>
    <property type="evidence" value="ECO:0007669"/>
    <property type="project" value="TreeGrafter"/>
</dbReference>
<dbReference type="EC" id="2.4.2.1" evidence="5"/>
<dbReference type="Pfam" id="PF01048">
    <property type="entry name" value="PNP_UDP_1"/>
    <property type="match status" value="1"/>
</dbReference>
<reference evidence="7" key="1">
    <citation type="submission" date="2019-11" db="EMBL/GenBank/DDBJ databases">
        <authorList>
            <person name="Feng L."/>
        </authorList>
    </citation>
    <scope>NUCLEOTIDE SEQUENCE</scope>
    <source>
        <strain evidence="7">CsymbiosumLFYP84</strain>
    </source>
</reference>
<feature type="binding site" description="in other chain" evidence="5">
    <location>
        <position position="30"/>
    </location>
    <ligand>
        <name>phosphate</name>
        <dbReference type="ChEBI" id="CHEBI:43474"/>
        <note>ligand shared between dimeric partners</note>
    </ligand>
</feature>
<dbReference type="GO" id="GO:0004850">
    <property type="term" value="F:uridine phosphorylase activity"/>
    <property type="evidence" value="ECO:0007669"/>
    <property type="project" value="UniProtKB-EC"/>
</dbReference>
<feature type="site" description="Important for catalytic activity" evidence="5">
    <location>
        <position position="224"/>
    </location>
</feature>
<evidence type="ECO:0000256" key="5">
    <source>
        <dbReference type="HAMAP-Rule" id="MF_01627"/>
    </source>
</evidence>
<dbReference type="GO" id="GO:0006152">
    <property type="term" value="P:purine nucleoside catabolic process"/>
    <property type="evidence" value="ECO:0007669"/>
    <property type="project" value="TreeGrafter"/>
</dbReference>
<comment type="catalytic activity">
    <reaction evidence="5">
        <text>a purine D-ribonucleoside + phosphate = a purine nucleobase + alpha-D-ribose 1-phosphate</text>
        <dbReference type="Rhea" id="RHEA:19805"/>
        <dbReference type="ChEBI" id="CHEBI:26386"/>
        <dbReference type="ChEBI" id="CHEBI:43474"/>
        <dbReference type="ChEBI" id="CHEBI:57720"/>
        <dbReference type="ChEBI" id="CHEBI:142355"/>
        <dbReference type="EC" id="2.4.2.1"/>
    </reaction>
</comment>
<comment type="catalytic activity">
    <reaction evidence="4">
        <text>uridine + phosphate = alpha-D-ribose 1-phosphate + uracil</text>
        <dbReference type="Rhea" id="RHEA:24388"/>
        <dbReference type="ChEBI" id="CHEBI:16704"/>
        <dbReference type="ChEBI" id="CHEBI:17568"/>
        <dbReference type="ChEBI" id="CHEBI:43474"/>
        <dbReference type="ChEBI" id="CHEBI:57720"/>
        <dbReference type="EC" id="2.4.2.3"/>
    </reaction>
</comment>
<evidence type="ECO:0000256" key="4">
    <source>
        <dbReference type="ARBA" id="ARBA00048447"/>
    </source>
</evidence>
<accession>A0A6N3H8F5</accession>
<dbReference type="AlphaFoldDB" id="A0A6N3H8F5"/>
<dbReference type="NCBIfam" id="NF004489">
    <property type="entry name" value="PRK05819.1"/>
    <property type="match status" value="1"/>
</dbReference>
<feature type="domain" description="Nucleoside phosphorylase" evidence="6">
    <location>
        <begin position="22"/>
        <end position="230"/>
    </location>
</feature>
<dbReference type="PANTHER" id="PTHR43691">
    <property type="entry name" value="URIDINE PHOSPHORYLASE"/>
    <property type="match status" value="1"/>
</dbReference>
<comment type="function">
    <text evidence="5">Catalyzes the reversible phosphorolytic breakdown of the N-glycosidic bond in the beta-(deoxy)ribonucleoside molecules, with the formation of the corresponding free purine bases and pentose-1-phosphate.</text>
</comment>
<sequence length="239" mass="25788">MSEHNIPTPHIAAQAGEIAETILLPGDPLRAKYIADNFLTDVKQFNATRNMFGYTGSYKGKCVSVMGTGMGCPSIGIYSYELIHFYGCKNLIRVGTAGALRPEVKVRDMVFGMGACTTSNFVKQFRLPGDYSCICSYELLAKAVKAAEEKGLHYHVGNILSSDMFYNPELPPVGTTWDKMGVLAVEMEAAALYSNAAYAGVNALCILTVSDSAVTGEATTAEERQTSFTSMMEVALELA</sequence>
<feature type="binding site" description="in other chain" evidence="5">
    <location>
        <begin position="93"/>
        <end position="96"/>
    </location>
    <ligand>
        <name>phosphate</name>
        <dbReference type="ChEBI" id="CHEBI:43474"/>
        <note>ligand shared between dimeric partners</note>
    </ligand>
</feature>
<comment type="catalytic activity">
    <reaction evidence="5">
        <text>a purine 2'-deoxy-D-ribonucleoside + phosphate = a purine nucleobase + 2-deoxy-alpha-D-ribose 1-phosphate</text>
        <dbReference type="Rhea" id="RHEA:36431"/>
        <dbReference type="ChEBI" id="CHEBI:26386"/>
        <dbReference type="ChEBI" id="CHEBI:43474"/>
        <dbReference type="ChEBI" id="CHEBI:57259"/>
        <dbReference type="ChEBI" id="CHEBI:142361"/>
        <dbReference type="EC" id="2.4.2.1"/>
    </reaction>
</comment>
<proteinExistence type="inferred from homology"/>
<dbReference type="InterPro" id="IPR004402">
    <property type="entry name" value="DeoD-type"/>
</dbReference>
<dbReference type="PANTHER" id="PTHR43691:SF11">
    <property type="entry name" value="FI09636P-RELATED"/>
    <property type="match status" value="1"/>
</dbReference>
<feature type="binding site" description="in other chain" evidence="5">
    <location>
        <begin position="186"/>
        <end position="188"/>
    </location>
    <ligand>
        <name>a purine D-ribonucleoside</name>
        <dbReference type="ChEBI" id="CHEBI:142355"/>
        <note>ligand shared between dimeric partners</note>
    </ligand>
</feature>
<dbReference type="EMBL" id="CACRUA010000049">
    <property type="protein sequence ID" value="VYU73015.1"/>
    <property type="molecule type" value="Genomic_DNA"/>
</dbReference>
<comment type="similarity">
    <text evidence="1 5">Belongs to the PNP/UDP phosphorylase family.</text>
</comment>
<dbReference type="SUPFAM" id="SSF53167">
    <property type="entry name" value="Purine and uridine phosphorylases"/>
    <property type="match status" value="1"/>
</dbReference>
<feature type="active site" description="Proton donor" evidence="5">
    <location>
        <position position="211"/>
    </location>
</feature>
<evidence type="ECO:0000256" key="2">
    <source>
        <dbReference type="ARBA" id="ARBA00022676"/>
    </source>
</evidence>
<evidence type="ECO:0000256" key="1">
    <source>
        <dbReference type="ARBA" id="ARBA00010456"/>
    </source>
</evidence>
<keyword evidence="2 5" id="KW-0328">Glycosyltransferase</keyword>
<organism evidence="7">
    <name type="scientific">Clostridium symbiosum</name>
    <name type="common">Bacteroides symbiosus</name>
    <dbReference type="NCBI Taxonomy" id="1512"/>
    <lineage>
        <taxon>Bacteria</taxon>
        <taxon>Bacillati</taxon>
        <taxon>Bacillota</taxon>
        <taxon>Clostridia</taxon>
        <taxon>Lachnospirales</taxon>
        <taxon>Lachnospiraceae</taxon>
        <taxon>Otoolea</taxon>
    </lineage>
</organism>
<dbReference type="PROSITE" id="PS01232">
    <property type="entry name" value="PNP_UDP_1"/>
    <property type="match status" value="1"/>
</dbReference>
<comment type="subunit">
    <text evidence="5">Homohexamer; trimer of homodimers.</text>
</comment>
<evidence type="ECO:0000256" key="3">
    <source>
        <dbReference type="ARBA" id="ARBA00022679"/>
    </source>
</evidence>
<dbReference type="NCBIfam" id="TIGR00107">
    <property type="entry name" value="deoD"/>
    <property type="match status" value="1"/>
</dbReference>
<feature type="binding site" description="in other chain" evidence="5">
    <location>
        <begin position="210"/>
        <end position="211"/>
    </location>
    <ligand>
        <name>a purine D-ribonucleoside</name>
        <dbReference type="ChEBI" id="CHEBI:142355"/>
        <note>ligand shared between dimeric partners</note>
    </ligand>
</feature>
<dbReference type="RefSeq" id="WP_156684849.1">
    <property type="nucleotide sequence ID" value="NZ_CACRUA010000049.1"/>
</dbReference>
<dbReference type="InterPro" id="IPR000845">
    <property type="entry name" value="Nucleoside_phosphorylase_d"/>
</dbReference>
<dbReference type="Gene3D" id="3.40.50.1580">
    <property type="entry name" value="Nucleoside phosphorylase domain"/>
    <property type="match status" value="1"/>
</dbReference>
<dbReference type="HAMAP" id="MF_01627">
    <property type="entry name" value="Pur_nucleosid_phosp"/>
    <property type="match status" value="1"/>
</dbReference>